<keyword evidence="10" id="KW-1185">Reference proteome</keyword>
<evidence type="ECO:0000256" key="1">
    <source>
        <dbReference type="ARBA" id="ARBA00004651"/>
    </source>
</evidence>
<evidence type="ECO:0000256" key="3">
    <source>
        <dbReference type="ARBA" id="ARBA00022475"/>
    </source>
</evidence>
<comment type="similarity">
    <text evidence="2">Belongs to the CPA3 antiporters (TC 2.A.63) subunit B family.</text>
</comment>
<dbReference type="Pfam" id="PF04039">
    <property type="entry name" value="MnhB"/>
    <property type="match status" value="1"/>
</dbReference>
<proteinExistence type="inferred from homology"/>
<gene>
    <name evidence="9" type="ORF">GCM10023175_44620</name>
</gene>
<dbReference type="RefSeq" id="WP_345421836.1">
    <property type="nucleotide sequence ID" value="NZ_BAABGT010000069.1"/>
</dbReference>
<keyword evidence="6 7" id="KW-0472">Membrane</keyword>
<reference evidence="10" key="1">
    <citation type="journal article" date="2019" name="Int. J. Syst. Evol. Microbiol.">
        <title>The Global Catalogue of Microorganisms (GCM) 10K type strain sequencing project: providing services to taxonomists for standard genome sequencing and annotation.</title>
        <authorList>
            <consortium name="The Broad Institute Genomics Platform"/>
            <consortium name="The Broad Institute Genome Sequencing Center for Infectious Disease"/>
            <person name="Wu L."/>
            <person name="Ma J."/>
        </authorList>
    </citation>
    <scope>NUCLEOTIDE SEQUENCE [LARGE SCALE GENOMIC DNA]</scope>
    <source>
        <strain evidence="10">JCM 17906</strain>
    </source>
</reference>
<sequence>MTATPEKIPFEQWDAPEGEWTLPGRCPVRTNRTLLLEAATRFLFPTVLVFSVYLLIVGHYAPGGGFSGGLTAGLAFVLRYIAGGGSEGAEIGSRLRLRPPTLMGTGLLLAMVSAFAPVAFGQPVLTSAKVSFLGVEVVSSLLLDVGVYLLIIGVVLDLLRSLGSGIERDAADAADAGDAEGAAP</sequence>
<dbReference type="Proteomes" id="UP001501598">
    <property type="component" value="Unassembled WGS sequence"/>
</dbReference>
<evidence type="ECO:0000256" key="6">
    <source>
        <dbReference type="ARBA" id="ARBA00023136"/>
    </source>
</evidence>
<evidence type="ECO:0000256" key="5">
    <source>
        <dbReference type="ARBA" id="ARBA00022989"/>
    </source>
</evidence>
<comment type="subcellular location">
    <subcellularLocation>
        <location evidence="1">Cell membrane</location>
        <topology evidence="1">Multi-pass membrane protein</topology>
    </subcellularLocation>
</comment>
<feature type="transmembrane region" description="Helical" evidence="7">
    <location>
        <begin position="140"/>
        <end position="159"/>
    </location>
</feature>
<evidence type="ECO:0000313" key="9">
    <source>
        <dbReference type="EMBL" id="GAA4551897.1"/>
    </source>
</evidence>
<feature type="transmembrane region" description="Helical" evidence="7">
    <location>
        <begin position="66"/>
        <end position="82"/>
    </location>
</feature>
<dbReference type="InterPro" id="IPR050622">
    <property type="entry name" value="CPA3_antiporter_subunitB"/>
</dbReference>
<accession>A0ABP8RY74</accession>
<dbReference type="PANTHER" id="PTHR33932">
    <property type="entry name" value="NA(+)/H(+) ANTIPORTER SUBUNIT B"/>
    <property type="match status" value="1"/>
</dbReference>
<evidence type="ECO:0000259" key="8">
    <source>
        <dbReference type="Pfam" id="PF04039"/>
    </source>
</evidence>
<comment type="caution">
    <text evidence="9">The sequence shown here is derived from an EMBL/GenBank/DDBJ whole genome shotgun (WGS) entry which is preliminary data.</text>
</comment>
<name>A0ABP8RY74_9PSEU</name>
<feature type="domain" description="Na+/H+ antiporter MnhB subunit-related protein" evidence="8">
    <location>
        <begin position="36"/>
        <end position="156"/>
    </location>
</feature>
<keyword evidence="4 7" id="KW-0812">Transmembrane</keyword>
<evidence type="ECO:0000256" key="7">
    <source>
        <dbReference type="SAM" id="Phobius"/>
    </source>
</evidence>
<keyword evidence="3" id="KW-1003">Cell membrane</keyword>
<dbReference type="InterPro" id="IPR007182">
    <property type="entry name" value="MnhB"/>
</dbReference>
<evidence type="ECO:0000313" key="10">
    <source>
        <dbReference type="Proteomes" id="UP001501598"/>
    </source>
</evidence>
<feature type="transmembrane region" description="Helical" evidence="7">
    <location>
        <begin position="102"/>
        <end position="120"/>
    </location>
</feature>
<evidence type="ECO:0000256" key="4">
    <source>
        <dbReference type="ARBA" id="ARBA00022692"/>
    </source>
</evidence>
<feature type="transmembrane region" description="Helical" evidence="7">
    <location>
        <begin position="42"/>
        <end position="60"/>
    </location>
</feature>
<protein>
    <recommendedName>
        <fullName evidence="8">Na+/H+ antiporter MnhB subunit-related protein domain-containing protein</fullName>
    </recommendedName>
</protein>
<evidence type="ECO:0000256" key="2">
    <source>
        <dbReference type="ARBA" id="ARBA00009425"/>
    </source>
</evidence>
<dbReference type="EMBL" id="BAABGT010000069">
    <property type="protein sequence ID" value="GAA4551897.1"/>
    <property type="molecule type" value="Genomic_DNA"/>
</dbReference>
<organism evidence="9 10">
    <name type="scientific">Pseudonocardia xishanensis</name>
    <dbReference type="NCBI Taxonomy" id="630995"/>
    <lineage>
        <taxon>Bacteria</taxon>
        <taxon>Bacillati</taxon>
        <taxon>Actinomycetota</taxon>
        <taxon>Actinomycetes</taxon>
        <taxon>Pseudonocardiales</taxon>
        <taxon>Pseudonocardiaceae</taxon>
        <taxon>Pseudonocardia</taxon>
    </lineage>
</organism>
<keyword evidence="5 7" id="KW-1133">Transmembrane helix</keyword>
<dbReference type="PANTHER" id="PTHR33932:SF4">
    <property type="entry name" value="NA(+)_H(+) ANTIPORTER SUBUNIT B"/>
    <property type="match status" value="1"/>
</dbReference>